<dbReference type="Proteomes" id="UP001189429">
    <property type="component" value="Unassembled WGS sequence"/>
</dbReference>
<dbReference type="EMBL" id="CAUYUJ010017111">
    <property type="protein sequence ID" value="CAK0871861.1"/>
    <property type="molecule type" value="Genomic_DNA"/>
</dbReference>
<proteinExistence type="predicted"/>
<evidence type="ECO:0000256" key="1">
    <source>
        <dbReference type="SAM" id="MobiDB-lite"/>
    </source>
</evidence>
<sequence length="312" mass="31705">MAGPELALQELEDSGMTTGGGPSSWTPSAMRTAEIALLGLAAARRAARRRRQAACEAALRARACVGEPASWQDRELAARHALRLVSRGQPVPGGARRRRNAAWHAARVPAGGFTRASQGELAWAAAGPRLGSRLRATADAFMSQAAVSGEGAAEGPPVPAAAAGGLRCTCGAMVFSARFASSSEDAASDPVDIDECESSSCSSARAVPRPARGEAAEGVARVPDRCVAAGEGSGAAALAWVPVGLPQDPGEGLLFANGGASSSDPFSATAWPSAGVRSPSASASAFTLSRIVAPDSEDDACQNEYDPSDFDF</sequence>
<keyword evidence="3" id="KW-1185">Reference proteome</keyword>
<feature type="region of interest" description="Disordered" evidence="1">
    <location>
        <begin position="262"/>
        <end position="282"/>
    </location>
</feature>
<organism evidence="2 3">
    <name type="scientific">Prorocentrum cordatum</name>
    <dbReference type="NCBI Taxonomy" id="2364126"/>
    <lineage>
        <taxon>Eukaryota</taxon>
        <taxon>Sar</taxon>
        <taxon>Alveolata</taxon>
        <taxon>Dinophyceae</taxon>
        <taxon>Prorocentrales</taxon>
        <taxon>Prorocentraceae</taxon>
        <taxon>Prorocentrum</taxon>
    </lineage>
</organism>
<comment type="caution">
    <text evidence="2">The sequence shown here is derived from an EMBL/GenBank/DDBJ whole genome shotgun (WGS) entry which is preliminary data.</text>
</comment>
<gene>
    <name evidence="2" type="ORF">PCOR1329_LOCUS57533</name>
</gene>
<evidence type="ECO:0000313" key="2">
    <source>
        <dbReference type="EMBL" id="CAK0871861.1"/>
    </source>
</evidence>
<reference evidence="2" key="1">
    <citation type="submission" date="2023-10" db="EMBL/GenBank/DDBJ databases">
        <authorList>
            <person name="Chen Y."/>
            <person name="Shah S."/>
            <person name="Dougan E. K."/>
            <person name="Thang M."/>
            <person name="Chan C."/>
        </authorList>
    </citation>
    <scope>NUCLEOTIDE SEQUENCE [LARGE SCALE GENOMIC DNA]</scope>
</reference>
<name>A0ABN9VFC7_9DINO</name>
<evidence type="ECO:0000313" key="3">
    <source>
        <dbReference type="Proteomes" id="UP001189429"/>
    </source>
</evidence>
<accession>A0ABN9VFC7</accession>
<protein>
    <submittedName>
        <fullName evidence="2">Uncharacterized protein</fullName>
    </submittedName>
</protein>